<protein>
    <submittedName>
        <fullName evidence="1">Uncharacterized protein</fullName>
    </submittedName>
</protein>
<evidence type="ECO:0000313" key="2">
    <source>
        <dbReference type="Proteomes" id="UP000199647"/>
    </source>
</evidence>
<dbReference type="Proteomes" id="UP000199647">
    <property type="component" value="Unassembled WGS sequence"/>
</dbReference>
<dbReference type="RefSeq" id="WP_092499933.1">
    <property type="nucleotide sequence ID" value="NZ_FOFG01000028.1"/>
</dbReference>
<name>A0A1H9QG65_9HYPH</name>
<sequence length="107" mass="12069">MIRLYNGAIPSHGREILAVHLYRTRGLIRDLEALRQGILPTPEFLAEAPIIDQWDMALRPARVLRWTLASGAEAVSQPLYSYDCRGGWCHDEARLMRLGEAAPDAEQ</sequence>
<organism evidence="1 2">
    <name type="scientific">Faunimonas pinastri</name>
    <dbReference type="NCBI Taxonomy" id="1855383"/>
    <lineage>
        <taxon>Bacteria</taxon>
        <taxon>Pseudomonadati</taxon>
        <taxon>Pseudomonadota</taxon>
        <taxon>Alphaproteobacteria</taxon>
        <taxon>Hyphomicrobiales</taxon>
        <taxon>Afifellaceae</taxon>
        <taxon>Faunimonas</taxon>
    </lineage>
</organism>
<accession>A0A1H9QG65</accession>
<dbReference type="EMBL" id="FOFG01000028">
    <property type="protein sequence ID" value="SER59551.1"/>
    <property type="molecule type" value="Genomic_DNA"/>
</dbReference>
<dbReference type="STRING" id="1855383.SAMN05216548_12815"/>
<proteinExistence type="predicted"/>
<evidence type="ECO:0000313" key="1">
    <source>
        <dbReference type="EMBL" id="SER59551.1"/>
    </source>
</evidence>
<keyword evidence="2" id="KW-1185">Reference proteome</keyword>
<dbReference type="AlphaFoldDB" id="A0A1H9QG65"/>
<gene>
    <name evidence="1" type="ORF">SAMN05216548_12815</name>
</gene>
<dbReference type="OrthoDB" id="7870532at2"/>
<reference evidence="1 2" key="1">
    <citation type="submission" date="2016-10" db="EMBL/GenBank/DDBJ databases">
        <authorList>
            <person name="de Groot N.N."/>
        </authorList>
    </citation>
    <scope>NUCLEOTIDE SEQUENCE [LARGE SCALE GENOMIC DNA]</scope>
    <source>
        <strain evidence="1 2">A52C2</strain>
    </source>
</reference>